<proteinExistence type="inferred from homology"/>
<dbReference type="InterPro" id="IPR046966">
    <property type="entry name" value="Glucoamylase_active_site"/>
</dbReference>
<evidence type="ECO:0000256" key="1">
    <source>
        <dbReference type="ARBA" id="ARBA00006188"/>
    </source>
</evidence>
<dbReference type="InterPro" id="IPR006425">
    <property type="entry name" value="Glucoamylase_bac"/>
</dbReference>
<dbReference type="InterPro" id="IPR011613">
    <property type="entry name" value="GH15-like"/>
</dbReference>
<dbReference type="NCBIfam" id="TIGR01535">
    <property type="entry name" value="glucan_glucosid"/>
    <property type="match status" value="1"/>
</dbReference>
<dbReference type="PANTHER" id="PTHR31616">
    <property type="entry name" value="TREHALASE"/>
    <property type="match status" value="1"/>
</dbReference>
<dbReference type="InterPro" id="IPR015220">
    <property type="entry name" value="Glucodextranase_N"/>
</dbReference>
<evidence type="ECO:0000313" key="6">
    <source>
        <dbReference type="EMBL" id="QKD01140.1"/>
    </source>
</evidence>
<name>A0A6M7WBM8_RHILI</name>
<keyword evidence="2 6" id="KW-0378">Hydrolase</keyword>
<dbReference type="EC" id="3.2.1.3" evidence="6"/>
<dbReference type="PANTHER" id="PTHR31616:SF0">
    <property type="entry name" value="GLUCAN 1,4-ALPHA-GLUCOSIDASE"/>
    <property type="match status" value="1"/>
</dbReference>
<organism evidence="6 7">
    <name type="scientific">Mesorhizobium loti R88b</name>
    <dbReference type="NCBI Taxonomy" id="935548"/>
    <lineage>
        <taxon>Bacteria</taxon>
        <taxon>Pseudomonadati</taxon>
        <taxon>Pseudomonadota</taxon>
        <taxon>Alphaproteobacteria</taxon>
        <taxon>Hyphomicrobiales</taxon>
        <taxon>Phyllobacteriaceae</taxon>
        <taxon>Mesorhizobium</taxon>
    </lineage>
</organism>
<dbReference type="Gene3D" id="1.50.10.10">
    <property type="match status" value="1"/>
</dbReference>
<accession>A0A6M7WBM8</accession>
<dbReference type="GO" id="GO:0016757">
    <property type="term" value="F:glycosyltransferase activity"/>
    <property type="evidence" value="ECO:0007669"/>
    <property type="project" value="UniProtKB-ARBA"/>
</dbReference>
<dbReference type="RefSeq" id="WP_027031844.1">
    <property type="nucleotide sequence ID" value="NZ_CP033367.1"/>
</dbReference>
<evidence type="ECO:0000256" key="3">
    <source>
        <dbReference type="ARBA" id="ARBA00023295"/>
    </source>
</evidence>
<dbReference type="PROSITE" id="PS00820">
    <property type="entry name" value="GLUCOAMYLASE"/>
    <property type="match status" value="1"/>
</dbReference>
<feature type="domain" description="GH15-like" evidence="4">
    <location>
        <begin position="375"/>
        <end position="683"/>
    </location>
</feature>
<dbReference type="SUPFAM" id="SSF48208">
    <property type="entry name" value="Six-hairpin glycosidases"/>
    <property type="match status" value="1"/>
</dbReference>
<sequence length="805" mass="86931">MAVTPIVPPGAPGIPARWTSSAKSGVGTSLSPTGQIWFTISHGILNEIYYPRVDSACTRDLGLIVTGPDRYFSEEKRDSQHTIEPFEAGVPAYSLVNTAADGTYRIEKRILTDPARPALLQEITFTALKGAADDYRVYALLAPHLVNAGMGNTAWVGAHKGKPLLFASGRGSCLALASSLPWRDCSAGYAGFSDGWQQLNHTGKLDTACQRAEDGNVALTGEIGFSATKTKAVLALGFGATPEEAAENAFASLKRGFEPAAKAYVKNWRKWQAGLLPLDRHAASGINGYRVSTAVLATHRSIAMPGAAVASLSIPWGFNKGDDDLGGYHLVWPRDLVETAGGFLAAGDAASALQILEYLRSIQQPDGHWPQNAWLDGSAYWPGIQMDECAFPLLLADALHRAGHLPRAKLASFLQMIKTAASYVVRNGPVTGEDRWEEDAGFSPFTLAVEIAALLAAADLLDACGKPDDATYLRETSDGWNDQVERWTYVTGTAICEASGVEGYYVRIAPPDSAEAGSPKDGFVPIKNRPPGDTDQPAGEIVSPDALALVRFGLRAADDPRIVNTVKVIDGRLRCELPQGTLWYRYNGDGYGEHQDGSPFDGTGQGRPWPLMAGERAHYELAAGRKDKAATLLKALEGSAEPGGLLPEQVWDGADLPERELLLGRPSGSAMPLVWAHSEHIKLLRSLRDGAVFDMPPQGVKRYIEDKTVSPFRAWRFNNKIRLLPEGKTLRVELLAPAIVRWSADSWATAINAQTEENAFGIHLADLPTASLRKGSTLIFTFFWLATGDWENVDFTVISGDQDSQ</sequence>
<evidence type="ECO:0000259" key="4">
    <source>
        <dbReference type="Pfam" id="PF00723"/>
    </source>
</evidence>
<dbReference type="CDD" id="cd07430">
    <property type="entry name" value="GH15_N"/>
    <property type="match status" value="1"/>
</dbReference>
<protein>
    <submittedName>
        <fullName evidence="6">Glucan 1,4-alpha-glucosidase</fullName>
        <ecNumber evidence="6">3.2.1.3</ecNumber>
    </submittedName>
</protein>
<comment type="similarity">
    <text evidence="1">Belongs to the glycosyl hydrolase 15 family.</text>
</comment>
<dbReference type="GO" id="GO:0030246">
    <property type="term" value="F:carbohydrate binding"/>
    <property type="evidence" value="ECO:0007669"/>
    <property type="project" value="InterPro"/>
</dbReference>
<dbReference type="Pfam" id="PF09137">
    <property type="entry name" value="Glucodextran_N"/>
    <property type="match status" value="1"/>
</dbReference>
<dbReference type="SUPFAM" id="SSF74650">
    <property type="entry name" value="Galactose mutarotase-like"/>
    <property type="match status" value="1"/>
</dbReference>
<dbReference type="GO" id="GO:0005975">
    <property type="term" value="P:carbohydrate metabolic process"/>
    <property type="evidence" value="ECO:0007669"/>
    <property type="project" value="InterPro"/>
</dbReference>
<dbReference type="AlphaFoldDB" id="A0A6M7WBM8"/>
<dbReference type="InterPro" id="IPR012341">
    <property type="entry name" value="6hp_glycosidase-like_sf"/>
</dbReference>
<dbReference type="InterPro" id="IPR011013">
    <property type="entry name" value="Gal_mutarotase_sf_dom"/>
</dbReference>
<feature type="domain" description="Glucodextranase N-terminal" evidence="5">
    <location>
        <begin position="9"/>
        <end position="273"/>
    </location>
</feature>
<dbReference type="EMBL" id="CP033367">
    <property type="protein sequence ID" value="QKD01140.1"/>
    <property type="molecule type" value="Genomic_DNA"/>
</dbReference>
<dbReference type="Gene3D" id="2.70.98.10">
    <property type="match status" value="1"/>
</dbReference>
<evidence type="ECO:0000313" key="7">
    <source>
        <dbReference type="Proteomes" id="UP000503017"/>
    </source>
</evidence>
<keyword evidence="3 6" id="KW-0326">Glycosidase</keyword>
<dbReference type="GO" id="GO:0004339">
    <property type="term" value="F:glucan 1,4-alpha-glucosidase activity"/>
    <property type="evidence" value="ECO:0007669"/>
    <property type="project" value="UniProtKB-EC"/>
</dbReference>
<evidence type="ECO:0000259" key="5">
    <source>
        <dbReference type="Pfam" id="PF09137"/>
    </source>
</evidence>
<gene>
    <name evidence="6" type="ORF">EB235_06200</name>
</gene>
<dbReference type="InterPro" id="IPR008928">
    <property type="entry name" value="6-hairpin_glycosidase_sf"/>
</dbReference>
<dbReference type="Proteomes" id="UP000503017">
    <property type="component" value="Chromosome"/>
</dbReference>
<dbReference type="InterPro" id="IPR014718">
    <property type="entry name" value="GH-type_carb-bd"/>
</dbReference>
<dbReference type="Pfam" id="PF00723">
    <property type="entry name" value="Glyco_hydro_15"/>
    <property type="match status" value="1"/>
</dbReference>
<evidence type="ECO:0000256" key="2">
    <source>
        <dbReference type="ARBA" id="ARBA00022801"/>
    </source>
</evidence>
<reference evidence="6 7" key="1">
    <citation type="submission" date="2018-10" db="EMBL/GenBank/DDBJ databases">
        <authorList>
            <person name="Perry B.J."/>
            <person name="Sullivan J.T."/>
            <person name="Murphy R.J.T."/>
            <person name="Ramsay J.P."/>
            <person name="Ronson C.W."/>
        </authorList>
    </citation>
    <scope>NUCLEOTIDE SEQUENCE [LARGE SCALE GENOMIC DNA]</scope>
    <source>
        <strain evidence="6 7">R88b</strain>
    </source>
</reference>